<evidence type="ECO:0000259" key="1">
    <source>
        <dbReference type="PROSITE" id="PS51186"/>
    </source>
</evidence>
<dbReference type="InterPro" id="IPR016181">
    <property type="entry name" value="Acyl_CoA_acyltransferase"/>
</dbReference>
<evidence type="ECO:0000313" key="3">
    <source>
        <dbReference type="Proteomes" id="UP000632138"/>
    </source>
</evidence>
<accession>A0ABS2A9Y1</accession>
<protein>
    <submittedName>
        <fullName evidence="2">GNAT family N-acetyltransferase</fullName>
    </submittedName>
</protein>
<comment type="caution">
    <text evidence="2">The sequence shown here is derived from an EMBL/GenBank/DDBJ whole genome shotgun (WGS) entry which is preliminary data.</text>
</comment>
<name>A0ABS2A9Y1_9ACTN</name>
<evidence type="ECO:0000313" key="2">
    <source>
        <dbReference type="EMBL" id="MBM2616647.1"/>
    </source>
</evidence>
<dbReference type="SUPFAM" id="SSF55729">
    <property type="entry name" value="Acyl-CoA N-acyltransferases (Nat)"/>
    <property type="match status" value="1"/>
</dbReference>
<dbReference type="InterPro" id="IPR000182">
    <property type="entry name" value="GNAT_dom"/>
</dbReference>
<dbReference type="RefSeq" id="WP_203376573.1">
    <property type="nucleotide sequence ID" value="NZ_JAENHP010000003.1"/>
</dbReference>
<dbReference type="Proteomes" id="UP000632138">
    <property type="component" value="Unassembled WGS sequence"/>
</dbReference>
<organism evidence="2 3">
    <name type="scientific">Paractinoplanes ovalisporus</name>
    <dbReference type="NCBI Taxonomy" id="2810368"/>
    <lineage>
        <taxon>Bacteria</taxon>
        <taxon>Bacillati</taxon>
        <taxon>Actinomycetota</taxon>
        <taxon>Actinomycetes</taxon>
        <taxon>Micromonosporales</taxon>
        <taxon>Micromonosporaceae</taxon>
        <taxon>Paractinoplanes</taxon>
    </lineage>
</organism>
<dbReference type="InterPro" id="IPR051531">
    <property type="entry name" value="N-acetyltransferase"/>
</dbReference>
<dbReference type="PANTHER" id="PTHR43792">
    <property type="entry name" value="GNAT FAMILY, PUTATIVE (AFU_ORTHOLOGUE AFUA_3G00765)-RELATED-RELATED"/>
    <property type="match status" value="1"/>
</dbReference>
<dbReference type="Pfam" id="PF13302">
    <property type="entry name" value="Acetyltransf_3"/>
    <property type="match status" value="1"/>
</dbReference>
<proteinExistence type="predicted"/>
<dbReference type="Gene3D" id="3.40.630.30">
    <property type="match status" value="1"/>
</dbReference>
<keyword evidence="3" id="KW-1185">Reference proteome</keyword>
<dbReference type="EMBL" id="JAENHP010000003">
    <property type="protein sequence ID" value="MBM2616647.1"/>
    <property type="molecule type" value="Genomic_DNA"/>
</dbReference>
<gene>
    <name evidence="2" type="ORF">JIG36_13865</name>
</gene>
<dbReference type="PROSITE" id="PS51186">
    <property type="entry name" value="GNAT"/>
    <property type="match status" value="1"/>
</dbReference>
<feature type="domain" description="N-acetyltransferase" evidence="1">
    <location>
        <begin position="5"/>
        <end position="150"/>
    </location>
</feature>
<sequence length="150" mass="17120">MTPEVRLRPVMPDDIEVFFRHEQETEAQRRANFAARPHAEFVLHWTQRIVGDPEVGVRTVEVDGTVAGNVVSWWQDGEREVGYWLGSAFWGRGIGTRALRLYLEVETVRPLRATVDSGNLASIALLRRCGFEEGERVQLENGSYVVLRVR</sequence>
<reference evidence="2 3" key="1">
    <citation type="submission" date="2021-01" db="EMBL/GenBank/DDBJ databases">
        <title>Actinoplanes sp. nov. LDG1-06 isolated from lichen.</title>
        <authorList>
            <person name="Saeng-In P."/>
            <person name="Phongsopitanun W."/>
            <person name="Kanchanasin P."/>
            <person name="Yuki M."/>
            <person name="Kudo T."/>
            <person name="Ohkuma M."/>
            <person name="Tanasupawat S."/>
        </authorList>
    </citation>
    <scope>NUCLEOTIDE SEQUENCE [LARGE SCALE GENOMIC DNA]</scope>
    <source>
        <strain evidence="2 3">LDG1-06</strain>
    </source>
</reference>